<evidence type="ECO:0000313" key="1">
    <source>
        <dbReference type="EMBL" id="EIW76483.1"/>
    </source>
</evidence>
<dbReference type="Gene3D" id="3.40.50.1110">
    <property type="entry name" value="SGNH hydrolase"/>
    <property type="match status" value="1"/>
</dbReference>
<organism evidence="1 2">
    <name type="scientific">Coniophora puteana (strain RWD-64-598)</name>
    <name type="common">Brown rot fungus</name>
    <dbReference type="NCBI Taxonomy" id="741705"/>
    <lineage>
        <taxon>Eukaryota</taxon>
        <taxon>Fungi</taxon>
        <taxon>Dikarya</taxon>
        <taxon>Basidiomycota</taxon>
        <taxon>Agaricomycotina</taxon>
        <taxon>Agaricomycetes</taxon>
        <taxon>Agaricomycetidae</taxon>
        <taxon>Boletales</taxon>
        <taxon>Coniophorineae</taxon>
        <taxon>Coniophoraceae</taxon>
        <taxon>Coniophora</taxon>
    </lineage>
</organism>
<proteinExistence type="predicted"/>
<accession>A0A5M3MBM8</accession>
<sequence>MSGSKILQVGAHWPGIDQIKHLVIFGDSYSTVGYDTSMPHPTHKNPLGVVFPGRTYNERDKPNWVGHLIQSYRKKTKSHKLVYDYASGGDTVGGMRRQVENEFVRDVGQRPEWAPWTSDDTLFVSWIGINDCAYGGEFNTQIDTLMQLQETLYTSGARNFLFIDVPPMERSPAASAAVASKTPGFDSATIRWNTLLACSASHFAQAHPGDTTVLLFSAHDVLTRVLDDPRAHGFRGGSADTSKAGGRIWSDRLHVTSAVHGVVTRELQSFLDAVQASESKYGSGTAAGKRRRTWFGLLGGIKLPARLRTRSA</sequence>
<dbReference type="AlphaFoldDB" id="A0A5M3MBM8"/>
<dbReference type="InterPro" id="IPR036514">
    <property type="entry name" value="SGNH_hydro_sf"/>
</dbReference>
<evidence type="ECO:0000313" key="2">
    <source>
        <dbReference type="Proteomes" id="UP000053558"/>
    </source>
</evidence>
<dbReference type="OMA" id="INDCAYA"/>
<keyword evidence="2" id="KW-1185">Reference proteome</keyword>
<protein>
    <submittedName>
        <fullName evidence="1">Carbohydrate esterase family 16 protein</fullName>
    </submittedName>
</protein>
<dbReference type="SUPFAM" id="SSF52266">
    <property type="entry name" value="SGNH hydrolase"/>
    <property type="match status" value="1"/>
</dbReference>
<comment type="caution">
    <text evidence="1">The sequence shown here is derived from an EMBL/GenBank/DDBJ whole genome shotgun (WGS) entry which is preliminary data.</text>
</comment>
<dbReference type="OrthoDB" id="1600564at2759"/>
<dbReference type="EMBL" id="JH711586">
    <property type="protein sequence ID" value="EIW76483.1"/>
    <property type="molecule type" value="Genomic_DNA"/>
</dbReference>
<dbReference type="RefSeq" id="XP_007773696.1">
    <property type="nucleotide sequence ID" value="XM_007775506.1"/>
</dbReference>
<dbReference type="GeneID" id="19200317"/>
<gene>
    <name evidence="1" type="ORF">CONPUDRAFT_131126</name>
</gene>
<name>A0A5M3MBM8_CONPW</name>
<dbReference type="KEGG" id="cput:CONPUDRAFT_131126"/>
<dbReference type="Proteomes" id="UP000053558">
    <property type="component" value="Unassembled WGS sequence"/>
</dbReference>
<reference evidence="2" key="1">
    <citation type="journal article" date="2012" name="Science">
        <title>The Paleozoic origin of enzymatic lignin decomposition reconstructed from 31 fungal genomes.</title>
        <authorList>
            <person name="Floudas D."/>
            <person name="Binder M."/>
            <person name="Riley R."/>
            <person name="Barry K."/>
            <person name="Blanchette R.A."/>
            <person name="Henrissat B."/>
            <person name="Martinez A.T."/>
            <person name="Otillar R."/>
            <person name="Spatafora J.W."/>
            <person name="Yadav J.S."/>
            <person name="Aerts A."/>
            <person name="Benoit I."/>
            <person name="Boyd A."/>
            <person name="Carlson A."/>
            <person name="Copeland A."/>
            <person name="Coutinho P.M."/>
            <person name="de Vries R.P."/>
            <person name="Ferreira P."/>
            <person name="Findley K."/>
            <person name="Foster B."/>
            <person name="Gaskell J."/>
            <person name="Glotzer D."/>
            <person name="Gorecki P."/>
            <person name="Heitman J."/>
            <person name="Hesse C."/>
            <person name="Hori C."/>
            <person name="Igarashi K."/>
            <person name="Jurgens J.A."/>
            <person name="Kallen N."/>
            <person name="Kersten P."/>
            <person name="Kohler A."/>
            <person name="Kuees U."/>
            <person name="Kumar T.K.A."/>
            <person name="Kuo A."/>
            <person name="LaButti K."/>
            <person name="Larrondo L.F."/>
            <person name="Lindquist E."/>
            <person name="Ling A."/>
            <person name="Lombard V."/>
            <person name="Lucas S."/>
            <person name="Lundell T."/>
            <person name="Martin R."/>
            <person name="McLaughlin D.J."/>
            <person name="Morgenstern I."/>
            <person name="Morin E."/>
            <person name="Murat C."/>
            <person name="Nagy L.G."/>
            <person name="Nolan M."/>
            <person name="Ohm R.A."/>
            <person name="Patyshakuliyeva A."/>
            <person name="Rokas A."/>
            <person name="Ruiz-Duenas F.J."/>
            <person name="Sabat G."/>
            <person name="Salamov A."/>
            <person name="Samejima M."/>
            <person name="Schmutz J."/>
            <person name="Slot J.C."/>
            <person name="St John F."/>
            <person name="Stenlid J."/>
            <person name="Sun H."/>
            <person name="Sun S."/>
            <person name="Syed K."/>
            <person name="Tsang A."/>
            <person name="Wiebenga A."/>
            <person name="Young D."/>
            <person name="Pisabarro A."/>
            <person name="Eastwood D.C."/>
            <person name="Martin F."/>
            <person name="Cullen D."/>
            <person name="Grigoriev I.V."/>
            <person name="Hibbett D.S."/>
        </authorList>
    </citation>
    <scope>NUCLEOTIDE SEQUENCE [LARGE SCALE GENOMIC DNA]</scope>
    <source>
        <strain evidence="2">RWD-64-598 SS2</strain>
    </source>
</reference>